<gene>
    <name evidence="2" type="ORF">BJ212DRAFT_193998</name>
</gene>
<proteinExistence type="predicted"/>
<protein>
    <submittedName>
        <fullName evidence="2">Uncharacterized protein</fullName>
    </submittedName>
</protein>
<evidence type="ECO:0000313" key="2">
    <source>
        <dbReference type="EMBL" id="KAG1816515.1"/>
    </source>
</evidence>
<feature type="region of interest" description="Disordered" evidence="1">
    <location>
        <begin position="213"/>
        <end position="232"/>
    </location>
</feature>
<name>A0A9P7EB01_9AGAM</name>
<dbReference type="GeneID" id="64636623"/>
<dbReference type="EMBL" id="JABBWG010000016">
    <property type="protein sequence ID" value="KAG1816515.1"/>
    <property type="molecule type" value="Genomic_DNA"/>
</dbReference>
<reference evidence="2" key="1">
    <citation type="journal article" date="2020" name="New Phytol.">
        <title>Comparative genomics reveals dynamic genome evolution in host specialist ectomycorrhizal fungi.</title>
        <authorList>
            <person name="Lofgren L.A."/>
            <person name="Nguyen N.H."/>
            <person name="Vilgalys R."/>
            <person name="Ruytinx J."/>
            <person name="Liao H.L."/>
            <person name="Branco S."/>
            <person name="Kuo A."/>
            <person name="LaButti K."/>
            <person name="Lipzen A."/>
            <person name="Andreopoulos W."/>
            <person name="Pangilinan J."/>
            <person name="Riley R."/>
            <person name="Hundley H."/>
            <person name="Na H."/>
            <person name="Barry K."/>
            <person name="Grigoriev I.V."/>
            <person name="Stajich J.E."/>
            <person name="Kennedy P.G."/>
        </authorList>
    </citation>
    <scope>NUCLEOTIDE SEQUENCE</scope>
    <source>
        <strain evidence="2">MN1</strain>
    </source>
</reference>
<evidence type="ECO:0000313" key="3">
    <source>
        <dbReference type="Proteomes" id="UP000807769"/>
    </source>
</evidence>
<evidence type="ECO:0000256" key="1">
    <source>
        <dbReference type="SAM" id="MobiDB-lite"/>
    </source>
</evidence>
<keyword evidence="3" id="KW-1185">Reference proteome</keyword>
<dbReference type="RefSeq" id="XP_041193188.1">
    <property type="nucleotide sequence ID" value="XM_041342607.1"/>
</dbReference>
<organism evidence="2 3">
    <name type="scientific">Suillus subaureus</name>
    <dbReference type="NCBI Taxonomy" id="48587"/>
    <lineage>
        <taxon>Eukaryota</taxon>
        <taxon>Fungi</taxon>
        <taxon>Dikarya</taxon>
        <taxon>Basidiomycota</taxon>
        <taxon>Agaricomycotina</taxon>
        <taxon>Agaricomycetes</taxon>
        <taxon>Agaricomycetidae</taxon>
        <taxon>Boletales</taxon>
        <taxon>Suillineae</taxon>
        <taxon>Suillaceae</taxon>
        <taxon>Suillus</taxon>
    </lineage>
</organism>
<dbReference type="AlphaFoldDB" id="A0A9P7EB01"/>
<comment type="caution">
    <text evidence="2">The sequence shown here is derived from an EMBL/GenBank/DDBJ whole genome shotgun (WGS) entry which is preliminary data.</text>
</comment>
<feature type="region of interest" description="Disordered" evidence="1">
    <location>
        <begin position="64"/>
        <end position="93"/>
    </location>
</feature>
<sequence length="275" mass="31773">MDRAATQHAAISKTATKRTYTHKCGRCRTVLEYDTHADWPTINLLVNEHYFACPIKLDFGGPAPSHFPAEPDDTQNARSPPHDYNENMGAADGRHDESFVAGFSRQRKNEARRKQELEDDEYTYNVRPTSVRCRGCDREISLDKRSRYYPGLWMKHRGKCTRLQKIENEKLARSGDGFCPSNAERRPTGASSFELDNPRTDGILRAANSVEYNAPRPMGLPDDEDPEEGDRDHIPFSTLNQQFYNECWQRGDRPWKYRYATTKEIMEQTLGDIRY</sequence>
<accession>A0A9P7EB01</accession>
<feature type="region of interest" description="Disordered" evidence="1">
    <location>
        <begin position="177"/>
        <end position="198"/>
    </location>
</feature>
<dbReference type="OrthoDB" id="2880777at2759"/>
<dbReference type="Proteomes" id="UP000807769">
    <property type="component" value="Unassembled WGS sequence"/>
</dbReference>